<dbReference type="EMBL" id="CP006272">
    <property type="protein sequence ID" value="AGZ39568.1"/>
    <property type="molecule type" value="Genomic_DNA"/>
</dbReference>
<sequence length="410" mass="43088">MVAVVALVLAAAGCDPGGSGAQDVEVVAGAGEADGGPAADAFIDGRLVDMVMDRAGTLRVLTEVDAVATLWTVQGGQLTHVAVPEVKADYVSQMTAGPDGAIYVALWNGEGGVWQIKPDGRAVHTLGIDRDTYSGDRVPPADGAPVKGAFLQYMHGVAVSADNRMYFAEERIRPTTFQLVRTVDAGKLKTVLGRDLTGLTERQWRSSRAGKGFPDGSPATQIALEGGLDNPIAVAPDGTVYAAPGRRTVVAVKPDGSARKVIGREGLDGDIDDPSEPFEARGSASEASVWLKGSGSVRQGTTNPSLVVDANGDLYLTSSRSFGEDLPESFDWTGDATGRQEELLVQSRDSLDGRTEETEVLRVKPDGSLSTVAGHADAVAVHDDWLYLARSFTDDEGDNRVLVVKTAIAR</sequence>
<gene>
    <name evidence="1" type="ORF">AFR_06395</name>
</gene>
<reference evidence="1 2" key="1">
    <citation type="journal article" date="2014" name="J. Biotechnol.">
        <title>Complete genome sequence of the actinobacterium Actinoplanes friuliensis HAG 010964, producer of the lipopeptide antibiotic friulimycin.</title>
        <authorList>
            <person name="Ruckert C."/>
            <person name="Szczepanowski R."/>
            <person name="Albersmeier A."/>
            <person name="Goesmann A."/>
            <person name="Fischer N."/>
            <person name="Steinkamper A."/>
            <person name="Puhler A."/>
            <person name="Biener R."/>
            <person name="Schwartz D."/>
            <person name="Kalinowski J."/>
        </authorList>
    </citation>
    <scope>NUCLEOTIDE SEQUENCE [LARGE SCALE GENOMIC DNA]</scope>
    <source>
        <strain evidence="1 2">DSM 7358</strain>
    </source>
</reference>
<dbReference type="PATRIC" id="fig|1246995.3.peg.1297"/>
<dbReference type="InterPro" id="IPR015943">
    <property type="entry name" value="WD40/YVTN_repeat-like_dom_sf"/>
</dbReference>
<protein>
    <submittedName>
        <fullName evidence="1">Uncharacterized protein</fullName>
    </submittedName>
</protein>
<dbReference type="Gene3D" id="2.130.10.10">
    <property type="entry name" value="YVTN repeat-like/Quinoprotein amine dehydrogenase"/>
    <property type="match status" value="1"/>
</dbReference>
<dbReference type="KEGG" id="afs:AFR_06395"/>
<dbReference type="SUPFAM" id="SSF63829">
    <property type="entry name" value="Calcium-dependent phosphotriesterase"/>
    <property type="match status" value="1"/>
</dbReference>
<name>U5VRK4_9ACTN</name>
<accession>U5VRK4</accession>
<dbReference type="STRING" id="1246995.AFR_06395"/>
<organism evidence="1 2">
    <name type="scientific">Actinoplanes friuliensis DSM 7358</name>
    <dbReference type="NCBI Taxonomy" id="1246995"/>
    <lineage>
        <taxon>Bacteria</taxon>
        <taxon>Bacillati</taxon>
        <taxon>Actinomycetota</taxon>
        <taxon>Actinomycetes</taxon>
        <taxon>Micromonosporales</taxon>
        <taxon>Micromonosporaceae</taxon>
        <taxon>Actinoplanes</taxon>
    </lineage>
</organism>
<evidence type="ECO:0000313" key="2">
    <source>
        <dbReference type="Proteomes" id="UP000017746"/>
    </source>
</evidence>
<dbReference type="Proteomes" id="UP000017746">
    <property type="component" value="Chromosome"/>
</dbReference>
<dbReference type="AlphaFoldDB" id="U5VRK4"/>
<proteinExistence type="predicted"/>
<dbReference type="HOGENOM" id="CLU_670197_0_0_11"/>
<evidence type="ECO:0000313" key="1">
    <source>
        <dbReference type="EMBL" id="AGZ39568.1"/>
    </source>
</evidence>
<keyword evidence="2" id="KW-1185">Reference proteome</keyword>